<dbReference type="PATRIC" id="fig|742737.3.peg.1109"/>
<dbReference type="HOGENOM" id="CLU_090982_0_0_9"/>
<protein>
    <submittedName>
        <fullName evidence="2">Uncharacterized protein</fullName>
    </submittedName>
</protein>
<evidence type="ECO:0000256" key="1">
    <source>
        <dbReference type="PROSITE-ProRule" id="PRU00182"/>
    </source>
</evidence>
<dbReference type="EMBL" id="ADLN01000009">
    <property type="protein sequence ID" value="EHI61039.1"/>
    <property type="molecule type" value="Genomic_DNA"/>
</dbReference>
<dbReference type="Pfam" id="PF06353">
    <property type="entry name" value="DUF1062"/>
    <property type="match status" value="1"/>
</dbReference>
<comment type="caution">
    <text evidence="2">The sequence shown here is derived from an EMBL/GenBank/DDBJ whole genome shotgun (WGS) entry which is preliminary data.</text>
</comment>
<evidence type="ECO:0000313" key="3">
    <source>
        <dbReference type="Proteomes" id="UP000005384"/>
    </source>
</evidence>
<gene>
    <name evidence="2" type="ORF">HMPREF9473_01104</name>
</gene>
<dbReference type="Gene3D" id="3.10.290.10">
    <property type="entry name" value="RNA-binding S4 domain"/>
    <property type="match status" value="1"/>
</dbReference>
<dbReference type="PROSITE" id="PS50889">
    <property type="entry name" value="S4"/>
    <property type="match status" value="1"/>
</dbReference>
<name>G5IBS1_9FIRM</name>
<dbReference type="SUPFAM" id="SSF55174">
    <property type="entry name" value="Alpha-L RNA-binding motif"/>
    <property type="match status" value="1"/>
</dbReference>
<dbReference type="InterPro" id="IPR009412">
    <property type="entry name" value="DUF1062"/>
</dbReference>
<accession>G5IBS1</accession>
<reference evidence="2 3" key="1">
    <citation type="submission" date="2011-08" db="EMBL/GenBank/DDBJ databases">
        <title>The Genome Sequence of Clostridium hathewayi WAL-18680.</title>
        <authorList>
            <consortium name="The Broad Institute Genome Sequencing Platform"/>
            <person name="Earl A."/>
            <person name="Ward D."/>
            <person name="Feldgarden M."/>
            <person name="Gevers D."/>
            <person name="Finegold S.M."/>
            <person name="Summanen P.H."/>
            <person name="Molitoris D.R."/>
            <person name="Song M."/>
            <person name="Daigneault M."/>
            <person name="Allen-Vercoe E."/>
            <person name="Young S.K."/>
            <person name="Zeng Q."/>
            <person name="Gargeya S."/>
            <person name="Fitzgerald M."/>
            <person name="Haas B."/>
            <person name="Abouelleil A."/>
            <person name="Alvarado L."/>
            <person name="Arachchi H.M."/>
            <person name="Berlin A."/>
            <person name="Brown A."/>
            <person name="Chapman S.B."/>
            <person name="Chen Z."/>
            <person name="Dunbar C."/>
            <person name="Freedman E."/>
            <person name="Gearin G."/>
            <person name="Gellesch M."/>
            <person name="Goldberg J."/>
            <person name="Griggs A."/>
            <person name="Gujja S."/>
            <person name="Heiman D."/>
            <person name="Howarth C."/>
            <person name="Larson L."/>
            <person name="Lui A."/>
            <person name="MacDonald P.J.P."/>
            <person name="Montmayeur A."/>
            <person name="Murphy C."/>
            <person name="Neiman D."/>
            <person name="Pearson M."/>
            <person name="Priest M."/>
            <person name="Roberts A."/>
            <person name="Saif S."/>
            <person name="Shea T."/>
            <person name="Shenoy N."/>
            <person name="Sisk P."/>
            <person name="Stolte C."/>
            <person name="Sykes S."/>
            <person name="Wortman J."/>
            <person name="Nusbaum C."/>
            <person name="Birren B."/>
        </authorList>
    </citation>
    <scope>NUCLEOTIDE SEQUENCE [LARGE SCALE GENOMIC DNA]</scope>
    <source>
        <strain evidence="2 3">WAL-18680</strain>
    </source>
</reference>
<dbReference type="GO" id="GO:0003723">
    <property type="term" value="F:RNA binding"/>
    <property type="evidence" value="ECO:0007669"/>
    <property type="project" value="UniProtKB-KW"/>
</dbReference>
<dbReference type="AlphaFoldDB" id="G5IBS1"/>
<dbReference type="InterPro" id="IPR036986">
    <property type="entry name" value="S4_RNA-bd_sf"/>
</dbReference>
<keyword evidence="3" id="KW-1185">Reference proteome</keyword>
<evidence type="ECO:0000313" key="2">
    <source>
        <dbReference type="EMBL" id="EHI61039.1"/>
    </source>
</evidence>
<dbReference type="Proteomes" id="UP000005384">
    <property type="component" value="Unassembled WGS sequence"/>
</dbReference>
<proteinExistence type="predicted"/>
<dbReference type="RefSeq" id="WP_006779090.1">
    <property type="nucleotide sequence ID" value="NZ_CP040506.1"/>
</dbReference>
<dbReference type="OrthoDB" id="9810886at2"/>
<sequence>MSIRMRQQWQISGESLPVVWRRCPKCGQKTEFVNSGKFRVNGNGRLLDVWLIYRCRQCKSTWNMSIYERVALDSIERKEYEGFLQNAPELARAYGTSRETFIRNGAEVLEAPAGYTVKRVEMLTPCAVDGTEEIEIKMNGSLRLRADALFAQQLILSRNQVKQLFERQQIFCDGKPVTAASRVRDGQVFVSRQLFEI</sequence>
<organism evidence="2 3">
    <name type="scientific">Hungatella hathewayi WAL-18680</name>
    <dbReference type="NCBI Taxonomy" id="742737"/>
    <lineage>
        <taxon>Bacteria</taxon>
        <taxon>Bacillati</taxon>
        <taxon>Bacillota</taxon>
        <taxon>Clostridia</taxon>
        <taxon>Lachnospirales</taxon>
        <taxon>Lachnospiraceae</taxon>
        <taxon>Hungatella</taxon>
    </lineage>
</organism>
<keyword evidence="1" id="KW-0694">RNA-binding</keyword>